<feature type="transmembrane region" description="Helical" evidence="8">
    <location>
        <begin position="432"/>
        <end position="452"/>
    </location>
</feature>
<keyword evidence="7 8" id="KW-0472">Membrane</keyword>
<feature type="transmembrane region" description="Helical" evidence="8">
    <location>
        <begin position="392"/>
        <end position="409"/>
    </location>
</feature>
<dbReference type="KEGG" id="saci:Sinac_4681"/>
<protein>
    <submittedName>
        <fullName evidence="10">CAAX prenyl protease-related protein</fullName>
    </submittedName>
</protein>
<evidence type="ECO:0000256" key="1">
    <source>
        <dbReference type="ARBA" id="ARBA00004651"/>
    </source>
</evidence>
<evidence type="ECO:0000256" key="2">
    <source>
        <dbReference type="ARBA" id="ARBA00022475"/>
    </source>
</evidence>
<dbReference type="eggNOG" id="COG1266">
    <property type="taxonomic scope" value="Bacteria"/>
</dbReference>
<organism evidence="10 11">
    <name type="scientific">Singulisphaera acidiphila (strain ATCC BAA-1392 / DSM 18658 / VKM B-2454 / MOB10)</name>
    <dbReference type="NCBI Taxonomy" id="886293"/>
    <lineage>
        <taxon>Bacteria</taxon>
        <taxon>Pseudomonadati</taxon>
        <taxon>Planctomycetota</taxon>
        <taxon>Planctomycetia</taxon>
        <taxon>Isosphaerales</taxon>
        <taxon>Isosphaeraceae</taxon>
        <taxon>Singulisphaera</taxon>
    </lineage>
</organism>
<keyword evidence="6 8" id="KW-1133">Transmembrane helix</keyword>
<keyword evidence="3 10" id="KW-0645">Protease</keyword>
<evidence type="ECO:0000313" key="10">
    <source>
        <dbReference type="EMBL" id="AGA28858.1"/>
    </source>
</evidence>
<dbReference type="NCBIfam" id="TIGR04178">
    <property type="entry name" value="exo_archaeo"/>
    <property type="match status" value="1"/>
</dbReference>
<dbReference type="GO" id="GO:0080120">
    <property type="term" value="P:CAAX-box protein maturation"/>
    <property type="evidence" value="ECO:0007669"/>
    <property type="project" value="UniProtKB-ARBA"/>
</dbReference>
<proteinExistence type="predicted"/>
<feature type="transmembrane region" description="Helical" evidence="8">
    <location>
        <begin position="521"/>
        <end position="544"/>
    </location>
</feature>
<feature type="transmembrane region" description="Helical" evidence="8">
    <location>
        <begin position="19"/>
        <end position="40"/>
    </location>
</feature>
<evidence type="ECO:0000259" key="9">
    <source>
        <dbReference type="Pfam" id="PF02517"/>
    </source>
</evidence>
<reference evidence="10 11" key="1">
    <citation type="submission" date="2012-02" db="EMBL/GenBank/DDBJ databases">
        <title>Complete sequence of chromosome of Singulisphaera acidiphila DSM 18658.</title>
        <authorList>
            <consortium name="US DOE Joint Genome Institute (JGI-PGF)"/>
            <person name="Lucas S."/>
            <person name="Copeland A."/>
            <person name="Lapidus A."/>
            <person name="Glavina del Rio T."/>
            <person name="Dalin E."/>
            <person name="Tice H."/>
            <person name="Bruce D."/>
            <person name="Goodwin L."/>
            <person name="Pitluck S."/>
            <person name="Peters L."/>
            <person name="Ovchinnikova G."/>
            <person name="Chertkov O."/>
            <person name="Kyrpides N."/>
            <person name="Mavromatis K."/>
            <person name="Ivanova N."/>
            <person name="Brettin T."/>
            <person name="Detter J.C."/>
            <person name="Han C."/>
            <person name="Larimer F."/>
            <person name="Land M."/>
            <person name="Hauser L."/>
            <person name="Markowitz V."/>
            <person name="Cheng J.-F."/>
            <person name="Hugenholtz P."/>
            <person name="Woyke T."/>
            <person name="Wu D."/>
            <person name="Tindall B."/>
            <person name="Pomrenke H."/>
            <person name="Brambilla E."/>
            <person name="Klenk H.-P."/>
            <person name="Eisen J.A."/>
        </authorList>
    </citation>
    <scope>NUCLEOTIDE SEQUENCE [LARGE SCALE GENOMIC DNA]</scope>
    <source>
        <strain evidence="11">ATCC BAA-1392 / DSM 18658 / VKM B-2454 / MOB10</strain>
    </source>
</reference>
<evidence type="ECO:0000256" key="6">
    <source>
        <dbReference type="ARBA" id="ARBA00022989"/>
    </source>
</evidence>
<feature type="transmembrane region" description="Helical" evidence="8">
    <location>
        <begin position="60"/>
        <end position="80"/>
    </location>
</feature>
<dbReference type="InterPro" id="IPR026392">
    <property type="entry name" value="Exo/Archaeosortase_dom"/>
</dbReference>
<dbReference type="OrthoDB" id="9787923at2"/>
<dbReference type="Pfam" id="PF02517">
    <property type="entry name" value="Rce1-like"/>
    <property type="match status" value="1"/>
</dbReference>
<dbReference type="RefSeq" id="WP_015247972.1">
    <property type="nucleotide sequence ID" value="NC_019892.1"/>
</dbReference>
<gene>
    <name evidence="10" type="ordered locus">Sinac_4681</name>
</gene>
<feature type="transmembrane region" description="Helical" evidence="8">
    <location>
        <begin position="261"/>
        <end position="287"/>
    </location>
</feature>
<dbReference type="Proteomes" id="UP000010798">
    <property type="component" value="Chromosome"/>
</dbReference>
<feature type="transmembrane region" description="Helical" evidence="8">
    <location>
        <begin position="231"/>
        <end position="249"/>
    </location>
</feature>
<evidence type="ECO:0000256" key="7">
    <source>
        <dbReference type="ARBA" id="ARBA00023136"/>
    </source>
</evidence>
<feature type="transmembrane region" description="Helical" evidence="8">
    <location>
        <begin position="488"/>
        <end position="509"/>
    </location>
</feature>
<dbReference type="HOGENOM" id="CLU_037120_0_0_0"/>
<evidence type="ECO:0000313" key="11">
    <source>
        <dbReference type="Proteomes" id="UP000010798"/>
    </source>
</evidence>
<feature type="transmembrane region" description="Helical" evidence="8">
    <location>
        <begin position="299"/>
        <end position="317"/>
    </location>
</feature>
<feature type="transmembrane region" description="Helical" evidence="8">
    <location>
        <begin position="92"/>
        <end position="115"/>
    </location>
</feature>
<keyword evidence="5" id="KW-0378">Hydrolase</keyword>
<keyword evidence="2" id="KW-1003">Cell membrane</keyword>
<dbReference type="EMBL" id="CP003364">
    <property type="protein sequence ID" value="AGA28858.1"/>
    <property type="molecule type" value="Genomic_DNA"/>
</dbReference>
<dbReference type="InterPro" id="IPR019127">
    <property type="entry name" value="Exosortase"/>
</dbReference>
<evidence type="ECO:0000256" key="8">
    <source>
        <dbReference type="SAM" id="Phobius"/>
    </source>
</evidence>
<accession>L0DJ66</accession>
<feature type="transmembrane region" description="Helical" evidence="8">
    <location>
        <begin position="127"/>
        <end position="148"/>
    </location>
</feature>
<name>L0DJ66_SINAD</name>
<dbReference type="GO" id="GO:0006508">
    <property type="term" value="P:proteolysis"/>
    <property type="evidence" value="ECO:0007669"/>
    <property type="project" value="UniProtKB-KW"/>
</dbReference>
<dbReference type="InterPro" id="IPR026420">
    <property type="entry name" value="Exo_VPEID"/>
</dbReference>
<feature type="transmembrane region" description="Helical" evidence="8">
    <location>
        <begin position="364"/>
        <end position="380"/>
    </location>
</feature>
<dbReference type="InterPro" id="IPR003675">
    <property type="entry name" value="Rce1/LyrA-like_dom"/>
</dbReference>
<feature type="transmembrane region" description="Helical" evidence="8">
    <location>
        <begin position="464"/>
        <end position="482"/>
    </location>
</feature>
<dbReference type="NCBIfam" id="TIGR04162">
    <property type="entry name" value="exo_VPEID"/>
    <property type="match status" value="1"/>
</dbReference>
<dbReference type="InterPro" id="IPR014346">
    <property type="entry name" value="Prenyl_protease-related"/>
</dbReference>
<evidence type="ECO:0000256" key="5">
    <source>
        <dbReference type="ARBA" id="ARBA00022801"/>
    </source>
</evidence>
<keyword evidence="11" id="KW-1185">Reference proteome</keyword>
<feature type="domain" description="CAAX prenyl protease 2/Lysostaphin resistance protein A-like" evidence="9">
    <location>
        <begin position="436"/>
        <end position="530"/>
    </location>
</feature>
<feature type="transmembrane region" description="Helical" evidence="8">
    <location>
        <begin position="160"/>
        <end position="178"/>
    </location>
</feature>
<dbReference type="AlphaFoldDB" id="L0DJ66"/>
<evidence type="ECO:0000256" key="3">
    <source>
        <dbReference type="ARBA" id="ARBA00022670"/>
    </source>
</evidence>
<dbReference type="GO" id="GO:0005886">
    <property type="term" value="C:plasma membrane"/>
    <property type="evidence" value="ECO:0007669"/>
    <property type="project" value="UniProtKB-SubCell"/>
</dbReference>
<dbReference type="Pfam" id="PF09721">
    <property type="entry name" value="Exosortase_EpsH"/>
    <property type="match status" value="1"/>
</dbReference>
<dbReference type="STRING" id="886293.Sinac_4681"/>
<comment type="subcellular location">
    <subcellularLocation>
        <location evidence="1">Cell membrane</location>
        <topology evidence="1">Multi-pass membrane protein</topology>
    </subcellularLocation>
</comment>
<keyword evidence="4 8" id="KW-0812">Transmembrane</keyword>
<dbReference type="NCBIfam" id="TIGR03008">
    <property type="entry name" value="pepcterm_CAAX"/>
    <property type="match status" value="1"/>
</dbReference>
<sequence>MSATVNIATSQSAARFRSLACWGLVIALLPAEMIGLTIRFDMASLGAHTEGAWLLGQSHHLPRVAIASLVAMALFCGRRLRDALIEPQGTQVAWAYLLGHSALFAAFFLITAALVEGAGVSPFASRVLLAVWAATGAATFGLWVATVVPPRLWRTMGRDLAVALSVGLAFGIAAWAAGQATNLLWRPLGKGTLYLVRGLLSLVTRDVVCRPADLVVGTAKFRVRIAPGCSGYEGIGLILVFLSGCLWIFRRTLRFPQAFLLLPLGTALIWLTNALRITGLVAIGSWGSETIARGGFHSQAGWLAFNAVGLGIIFMARRSPLFTVEAQSRNESSFTSPTAAYLIPMLAIVATTMVTGAFSSGFDFLYPLRVPAALLVLWIYRRQYADLRRTWSWGAVLIGLAVFVLWMALEPLHAESRSETALLDGLRRLPRGWATLWLIFRVAGSVLTVPLAEELAFRGYLIRRLQSVHFLSIPPGSFTPLALLGSSILFGALHGRWLAGTVAGLLYAFAVRRRGNLTDAVVAHATTNALISAYVLINGSWSLWS</sequence>
<dbReference type="GO" id="GO:0004175">
    <property type="term" value="F:endopeptidase activity"/>
    <property type="evidence" value="ECO:0007669"/>
    <property type="project" value="UniProtKB-ARBA"/>
</dbReference>
<feature type="transmembrane region" description="Helical" evidence="8">
    <location>
        <begin position="338"/>
        <end position="358"/>
    </location>
</feature>
<evidence type="ECO:0000256" key="4">
    <source>
        <dbReference type="ARBA" id="ARBA00022692"/>
    </source>
</evidence>